<dbReference type="Pfam" id="PF04466">
    <property type="entry name" value="Terminase_3"/>
    <property type="match status" value="1"/>
</dbReference>
<dbReference type="Pfam" id="PF17288">
    <property type="entry name" value="Terminase_3C"/>
    <property type="match status" value="1"/>
</dbReference>
<dbReference type="InterPro" id="IPR035413">
    <property type="entry name" value="Terminase_L_C"/>
</dbReference>
<reference evidence="5" key="1">
    <citation type="submission" date="2017-06" db="EMBL/GenBank/DDBJ databases">
        <title>Novel phages from South African skin metaviromes.</title>
        <authorList>
            <person name="van Zyl L.J."/>
            <person name="Abrahams Y."/>
            <person name="Stander E.A."/>
            <person name="Kirby B.M."/>
            <person name="Clavaud C."/>
            <person name="Farcet C."/>
            <person name="Breton L."/>
            <person name="Trindade M.I."/>
        </authorList>
    </citation>
    <scope>NUCLEOTIDE SEQUENCE</scope>
</reference>
<accession>A0A2H4J196</accession>
<dbReference type="EMBL" id="MF417865">
    <property type="protein sequence ID" value="ASN67703.1"/>
    <property type="molecule type" value="Genomic_DNA"/>
</dbReference>
<dbReference type="InterPro" id="IPR027417">
    <property type="entry name" value="P-loop_NTPase"/>
</dbReference>
<proteinExistence type="predicted"/>
<dbReference type="InterPro" id="IPR052380">
    <property type="entry name" value="Viral_DNA_packaging_terminase"/>
</dbReference>
<dbReference type="InterPro" id="IPR035412">
    <property type="entry name" value="Terminase_L_N"/>
</dbReference>
<dbReference type="EMBL" id="MF417881">
    <property type="protein sequence ID" value="ASN68764.1"/>
    <property type="molecule type" value="Genomic_DNA"/>
</dbReference>
<dbReference type="Gene3D" id="3.30.420.280">
    <property type="match status" value="1"/>
</dbReference>
<dbReference type="InterPro" id="IPR006437">
    <property type="entry name" value="Phage_terminase_lsu"/>
</dbReference>
<sequence length="405" mass="46404">MTAAETRLSFAPKFKPLFQPKRYKTFHGGRGGAKSWAAARALVIMAASKKLRILCTREVQNSIKDSVHKLLKDQIEMLGLNPWFRITNESITSASGSEFLFKGLRFDPLGIKSTEGVDICWVEEAQSVSSDSWAILIPTIRKEGSEIWVTFNPGEESDPTYQRFIVTPPDDSITVEVNYYDNPYLPDTLRKEMEYCKRVDYEAYEHIWLGKPKSISDSVIFRNRYRVEAFPDDLWQQADRLFFGADFGFANDPSTLIRMFIIDTRLYIEYEVYGVGVELDEMPQFYDSIPEVRKWPVKGDNSRPETISYLARQGFSIDAAAKWKGSVEDGVTYLKGFEEIIIHERCKHTADEFRHYSYKVDKKTGDILPIIVDKFNHCIDAIRYGLDGYITSSDSLGTWAQLGKG</sequence>
<evidence type="ECO:0000259" key="1">
    <source>
        <dbReference type="Pfam" id="PF04466"/>
    </source>
</evidence>
<evidence type="ECO:0000259" key="2">
    <source>
        <dbReference type="Pfam" id="PF17288"/>
    </source>
</evidence>
<dbReference type="PANTHER" id="PTHR39184">
    <property type="match status" value="1"/>
</dbReference>
<dbReference type="EMBL" id="MF417844">
    <property type="protein sequence ID" value="ASN67476.1"/>
    <property type="molecule type" value="Genomic_DNA"/>
</dbReference>
<organism evidence="5">
    <name type="scientific">uncultured Caudovirales phage</name>
    <dbReference type="NCBI Taxonomy" id="2100421"/>
    <lineage>
        <taxon>Viruses</taxon>
        <taxon>Duplodnaviria</taxon>
        <taxon>Heunggongvirae</taxon>
        <taxon>Uroviricota</taxon>
        <taxon>Caudoviricetes</taxon>
        <taxon>Peduoviridae</taxon>
        <taxon>Maltschvirus</taxon>
        <taxon>Maltschvirus maltsch</taxon>
    </lineage>
</organism>
<gene>
    <name evidence="5" type="ORF">7AX3_27</name>
    <name evidence="4" type="ORF">7F18_4</name>
    <name evidence="3" type="ORF">8AX10_6</name>
</gene>
<feature type="domain" description="Phage terminase large subunit N-terminal" evidence="1">
    <location>
        <begin position="21"/>
        <end position="211"/>
    </location>
</feature>
<dbReference type="Gene3D" id="3.40.50.300">
    <property type="entry name" value="P-loop containing nucleotide triphosphate hydrolases"/>
    <property type="match status" value="1"/>
</dbReference>
<evidence type="ECO:0000313" key="3">
    <source>
        <dbReference type="EMBL" id="ASN67476.1"/>
    </source>
</evidence>
<evidence type="ECO:0000313" key="5">
    <source>
        <dbReference type="EMBL" id="ASN68764.1"/>
    </source>
</evidence>
<protein>
    <submittedName>
        <fullName evidence="3">Putative terminase large subunit</fullName>
    </submittedName>
</protein>
<dbReference type="PANTHER" id="PTHR39184:SF1">
    <property type="entry name" value="PBSX PHAGE TERMINASE LARGE SUBUNIT"/>
    <property type="match status" value="1"/>
</dbReference>
<name>A0A2H4J196_9CAUD</name>
<dbReference type="NCBIfam" id="TIGR01547">
    <property type="entry name" value="phage_term_2"/>
    <property type="match status" value="1"/>
</dbReference>
<evidence type="ECO:0000313" key="4">
    <source>
        <dbReference type="EMBL" id="ASN67703.1"/>
    </source>
</evidence>
<feature type="domain" description="Phage terminase large subunit C-terminal" evidence="2">
    <location>
        <begin position="246"/>
        <end position="387"/>
    </location>
</feature>